<dbReference type="RefSeq" id="WP_190449847.1">
    <property type="nucleotide sequence ID" value="NZ_JAMPLM010000026.1"/>
</dbReference>
<protein>
    <submittedName>
        <fullName evidence="1">Uncharacterized protein</fullName>
    </submittedName>
</protein>
<dbReference type="EMBL" id="JAMPLM010000026">
    <property type="protein sequence ID" value="MEP1061067.1"/>
    <property type="molecule type" value="Genomic_DNA"/>
</dbReference>
<dbReference type="Proteomes" id="UP001476950">
    <property type="component" value="Unassembled WGS sequence"/>
</dbReference>
<gene>
    <name evidence="1" type="ORF">NDI38_21785</name>
</gene>
<accession>A0ABV0KPJ4</accession>
<proteinExistence type="predicted"/>
<name>A0ABV0KPJ4_9CYAN</name>
<organism evidence="1 2">
    <name type="scientific">Stenomitos frigidus AS-A4</name>
    <dbReference type="NCBI Taxonomy" id="2933935"/>
    <lineage>
        <taxon>Bacteria</taxon>
        <taxon>Bacillati</taxon>
        <taxon>Cyanobacteriota</taxon>
        <taxon>Cyanophyceae</taxon>
        <taxon>Leptolyngbyales</taxon>
        <taxon>Leptolyngbyaceae</taxon>
        <taxon>Stenomitos</taxon>
    </lineage>
</organism>
<comment type="caution">
    <text evidence="1">The sequence shown here is derived from an EMBL/GenBank/DDBJ whole genome shotgun (WGS) entry which is preliminary data.</text>
</comment>
<sequence length="180" mass="20743">MSVLILTGLLDKIIDEVSAEQRRQHDLKIRELSIIESSGLRDAYVQQLLLNKFLAPIEAAQHQIQNSAKHAQWMAEALNYYFQDHGLDQEQAKELSTQLRLLAVKITYAESLYEIKLVYTVATLFADKISVFKHRDMNYSLEKAIRKGTLDPLNTCIATEKNFQRRLDILKPVKVDVEEL</sequence>
<keyword evidence="2" id="KW-1185">Reference proteome</keyword>
<evidence type="ECO:0000313" key="2">
    <source>
        <dbReference type="Proteomes" id="UP001476950"/>
    </source>
</evidence>
<reference evidence="1 2" key="1">
    <citation type="submission" date="2022-04" db="EMBL/GenBank/DDBJ databases">
        <title>Positive selection, recombination, and allopatry shape intraspecific diversity of widespread and dominant cyanobacteria.</title>
        <authorList>
            <person name="Wei J."/>
            <person name="Shu W."/>
            <person name="Hu C."/>
        </authorList>
    </citation>
    <scope>NUCLEOTIDE SEQUENCE [LARGE SCALE GENOMIC DNA]</scope>
    <source>
        <strain evidence="1 2">AS-A4</strain>
    </source>
</reference>
<evidence type="ECO:0000313" key="1">
    <source>
        <dbReference type="EMBL" id="MEP1061067.1"/>
    </source>
</evidence>